<dbReference type="InterPro" id="IPR023213">
    <property type="entry name" value="CAT-like_dom_sf"/>
</dbReference>
<comment type="catalytic activity">
    <reaction evidence="10">
        <text>an acyl-CoA + a 1,2-diacyl-sn-glycerol = a triacyl-sn-glycerol + CoA</text>
        <dbReference type="Rhea" id="RHEA:10868"/>
        <dbReference type="ChEBI" id="CHEBI:17815"/>
        <dbReference type="ChEBI" id="CHEBI:57287"/>
        <dbReference type="ChEBI" id="CHEBI:58342"/>
        <dbReference type="ChEBI" id="CHEBI:64615"/>
        <dbReference type="EC" id="2.3.1.20"/>
    </reaction>
</comment>
<organism evidence="13 14">
    <name type="scientific">Quercus lobata</name>
    <name type="common">Valley oak</name>
    <dbReference type="NCBI Taxonomy" id="97700"/>
    <lineage>
        <taxon>Eukaryota</taxon>
        <taxon>Viridiplantae</taxon>
        <taxon>Streptophyta</taxon>
        <taxon>Embryophyta</taxon>
        <taxon>Tracheophyta</taxon>
        <taxon>Spermatophyta</taxon>
        <taxon>Magnoliopsida</taxon>
        <taxon>eudicotyledons</taxon>
        <taxon>Gunneridae</taxon>
        <taxon>Pentapetalae</taxon>
        <taxon>rosids</taxon>
        <taxon>fabids</taxon>
        <taxon>Fagales</taxon>
        <taxon>Fagaceae</taxon>
        <taxon>Quercus</taxon>
    </lineage>
</organism>
<protein>
    <recommendedName>
        <fullName evidence="15">Diacylglycerol O-acyltransferase</fullName>
    </recommendedName>
</protein>
<evidence type="ECO:0000256" key="4">
    <source>
        <dbReference type="ARBA" id="ARBA00005189"/>
    </source>
</evidence>
<feature type="domain" description="O-acyltransferase WSD1 C-terminal" evidence="12">
    <location>
        <begin position="326"/>
        <end position="470"/>
    </location>
</feature>
<dbReference type="OrthoDB" id="619536at2759"/>
<evidence type="ECO:0000256" key="5">
    <source>
        <dbReference type="ARBA" id="ARBA00022679"/>
    </source>
</evidence>
<dbReference type="GO" id="GO:0019432">
    <property type="term" value="P:triglyceride biosynthetic process"/>
    <property type="evidence" value="ECO:0007669"/>
    <property type="project" value="UniProtKB-UniPathway"/>
</dbReference>
<reference evidence="13" key="2">
    <citation type="submission" date="2021-01" db="UniProtKB">
        <authorList>
            <consortium name="EnsemblPlants"/>
        </authorList>
    </citation>
    <scope>IDENTIFICATION</scope>
</reference>
<keyword evidence="5" id="KW-0808">Transferase</keyword>
<evidence type="ECO:0000256" key="1">
    <source>
        <dbReference type="ARBA" id="ARBA00004162"/>
    </source>
</evidence>
<evidence type="ECO:0000256" key="8">
    <source>
        <dbReference type="ARBA" id="ARBA00024360"/>
    </source>
</evidence>
<dbReference type="GO" id="GO:0004144">
    <property type="term" value="F:diacylglycerol O-acyltransferase activity"/>
    <property type="evidence" value="ECO:0007669"/>
    <property type="project" value="UniProtKB-EC"/>
</dbReference>
<dbReference type="Pfam" id="PF06974">
    <property type="entry name" value="WS_DGAT_C"/>
    <property type="match status" value="1"/>
</dbReference>
<dbReference type="Gramene" id="QL09p010284:mrna">
    <property type="protein sequence ID" value="QL09p010284:mrna"/>
    <property type="gene ID" value="QL09p010284"/>
</dbReference>
<dbReference type="InterPro" id="IPR045034">
    <property type="entry name" value="O-acyltransferase_WSD1-like"/>
</dbReference>
<keyword evidence="7" id="KW-0012">Acyltransferase</keyword>
<dbReference type="AlphaFoldDB" id="A0A7N2MGU7"/>
<evidence type="ECO:0000313" key="13">
    <source>
        <dbReference type="EnsemblPlants" id="QL09p010284:mrna"/>
    </source>
</evidence>
<comment type="pathway">
    <text evidence="3">Glycerolipid metabolism; triacylglycerol biosynthesis.</text>
</comment>
<evidence type="ECO:0000256" key="7">
    <source>
        <dbReference type="ARBA" id="ARBA00023315"/>
    </source>
</evidence>
<dbReference type="SUPFAM" id="SSF52777">
    <property type="entry name" value="CoA-dependent acyltransferases"/>
    <property type="match status" value="1"/>
</dbReference>
<gene>
    <name evidence="13" type="primary">LOC115959218</name>
</gene>
<reference evidence="13 14" key="1">
    <citation type="journal article" date="2016" name="G3 (Bethesda)">
        <title>First Draft Assembly and Annotation of the Genome of a California Endemic Oak Quercus lobata Nee (Fagaceae).</title>
        <authorList>
            <person name="Sork V.L."/>
            <person name="Fitz-Gibbon S.T."/>
            <person name="Puiu D."/>
            <person name="Crepeau M."/>
            <person name="Gugger P.F."/>
            <person name="Sherman R."/>
            <person name="Stevens K."/>
            <person name="Langley C.H."/>
            <person name="Pellegrini M."/>
            <person name="Salzberg S.L."/>
        </authorList>
    </citation>
    <scope>NUCLEOTIDE SEQUENCE [LARGE SCALE GENOMIC DNA]</scope>
    <source>
        <strain evidence="13 14">cv. SW786</strain>
    </source>
</reference>
<dbReference type="EnsemblPlants" id="QL09p010284:mrna">
    <property type="protein sequence ID" value="QL09p010284:mrna"/>
    <property type="gene ID" value="QL09p010284"/>
</dbReference>
<dbReference type="GeneID" id="115959218"/>
<evidence type="ECO:0000256" key="9">
    <source>
        <dbReference type="ARBA" id="ARBA00047604"/>
    </source>
</evidence>
<dbReference type="RefSeq" id="XP_030933399.1">
    <property type="nucleotide sequence ID" value="XM_031077539.1"/>
</dbReference>
<evidence type="ECO:0000259" key="12">
    <source>
        <dbReference type="Pfam" id="PF06974"/>
    </source>
</evidence>
<name>A0A7N2MGU7_QUELO</name>
<evidence type="ECO:0008006" key="15">
    <source>
        <dbReference type="Google" id="ProtNLM"/>
    </source>
</evidence>
<dbReference type="PANTHER" id="PTHR31650">
    <property type="entry name" value="O-ACYLTRANSFERASE (WSD1-LIKE) FAMILY PROTEIN"/>
    <property type="match status" value="1"/>
</dbReference>
<accession>A0A7N2MGU7</accession>
<dbReference type="Proteomes" id="UP000594261">
    <property type="component" value="Chromosome 9"/>
</dbReference>
<dbReference type="KEGG" id="qlo:115959218"/>
<dbReference type="InterPro" id="IPR009721">
    <property type="entry name" value="O-acyltransferase_WSD1_C"/>
</dbReference>
<keyword evidence="14" id="KW-1185">Reference proteome</keyword>
<evidence type="ECO:0000256" key="10">
    <source>
        <dbReference type="ARBA" id="ARBA00048109"/>
    </source>
</evidence>
<dbReference type="PANTHER" id="PTHR31650:SF1">
    <property type="entry name" value="WAX ESTER SYNTHASE_DIACYLGLYCEROL ACYLTRANSFERASE 4-RELATED"/>
    <property type="match status" value="1"/>
</dbReference>
<evidence type="ECO:0000256" key="6">
    <source>
        <dbReference type="ARBA" id="ARBA00022824"/>
    </source>
</evidence>
<comment type="pathway">
    <text evidence="4">Lipid metabolism.</text>
</comment>
<dbReference type="UniPathway" id="UPA00282"/>
<dbReference type="InParanoid" id="A0A7N2MGU7"/>
<evidence type="ECO:0000256" key="3">
    <source>
        <dbReference type="ARBA" id="ARBA00004771"/>
    </source>
</evidence>
<sequence>MANSGALIGEEALSPAAQLFQSPSLNCYIVTMIGFKTKINPNFVKAGLEQTLLKHPLFSSKIVDGKEGRNMKWTPTTLKLENHVFVPNLDPNIDHPDQFVEDYVSNLTKTPMDLSKPLWEIHLLNVKTSDAEAVGVFRIHHSIGDGTSLTSLLIASTRKTSDPEALPTVPIKKRAGSTNSNTTFWWLLSIWFVLRLIWNTCVDFTLFLATFLFLKDTQSPIKGAPRCDLTTKRFAYRIVSLDDIKLVKNVMNMTINDVVLGATQAGLSRYLDRRYAAEDEKDGDISNTNNLPESLRLRAIVFANIRATAGIQDMAEMMAKGSKDKWGNEIGYVIFPLTIALHGDPLEHIGEVKAKMERKKLSLEAQCTLPFSCSVLKTFGVKAAAALTHTVFTNTTVAFSNVCGPLEEISFFGHSIAFLAPSIYGFPHAITIHCQSYADKMTIILAVDPNVVPDPHQLLDDLEESLQLIKDAALKKGSSILLSEKED</sequence>
<dbReference type="GO" id="GO:0047196">
    <property type="term" value="F:long-chain-alcohol O-fatty-acyltransferase activity"/>
    <property type="evidence" value="ECO:0007669"/>
    <property type="project" value="UniProtKB-EC"/>
</dbReference>
<proteinExistence type="inferred from homology"/>
<evidence type="ECO:0000313" key="14">
    <source>
        <dbReference type="Proteomes" id="UP000594261"/>
    </source>
</evidence>
<dbReference type="FunCoup" id="A0A7N2MGU7">
    <property type="interactions" value="5"/>
</dbReference>
<evidence type="ECO:0000256" key="2">
    <source>
        <dbReference type="ARBA" id="ARBA00004586"/>
    </source>
</evidence>
<dbReference type="OMA" id="IHCQSYA"/>
<evidence type="ECO:0000259" key="11">
    <source>
        <dbReference type="Pfam" id="PF03007"/>
    </source>
</evidence>
<dbReference type="GO" id="GO:0005789">
    <property type="term" value="C:endoplasmic reticulum membrane"/>
    <property type="evidence" value="ECO:0007669"/>
    <property type="project" value="UniProtKB-SubCell"/>
</dbReference>
<comment type="catalytic activity">
    <reaction evidence="9">
        <text>a long chain fatty alcohol + a fatty acyl-CoA = a long-chain alcohol wax ester + CoA</text>
        <dbReference type="Rhea" id="RHEA:38443"/>
        <dbReference type="ChEBI" id="CHEBI:17135"/>
        <dbReference type="ChEBI" id="CHEBI:57287"/>
        <dbReference type="ChEBI" id="CHEBI:77636"/>
        <dbReference type="ChEBI" id="CHEBI:235323"/>
        <dbReference type="EC" id="2.3.1.75"/>
    </reaction>
</comment>
<dbReference type="InterPro" id="IPR004255">
    <property type="entry name" value="O-acyltransferase_WSD1_N"/>
</dbReference>
<comment type="subcellular location">
    <subcellularLocation>
        <location evidence="1">Cell membrane</location>
        <topology evidence="1">Single-pass membrane protein</topology>
    </subcellularLocation>
    <subcellularLocation>
        <location evidence="2">Endoplasmic reticulum membrane</location>
    </subcellularLocation>
</comment>
<dbReference type="Gene3D" id="3.30.559.10">
    <property type="entry name" value="Chloramphenicol acetyltransferase-like domain"/>
    <property type="match status" value="1"/>
</dbReference>
<dbReference type="EMBL" id="LRBV02000009">
    <property type="status" value="NOT_ANNOTATED_CDS"/>
    <property type="molecule type" value="Genomic_DNA"/>
</dbReference>
<feature type="domain" description="O-acyltransferase WSD1-like N-terminal" evidence="11">
    <location>
        <begin position="100"/>
        <end position="259"/>
    </location>
</feature>
<comment type="similarity">
    <text evidence="8">In the N-terminal section; belongs to the long-chain O-acyltransferase family.</text>
</comment>
<dbReference type="GO" id="GO:0005886">
    <property type="term" value="C:plasma membrane"/>
    <property type="evidence" value="ECO:0007669"/>
    <property type="project" value="UniProtKB-SubCell"/>
</dbReference>
<dbReference type="Pfam" id="PF03007">
    <property type="entry name" value="WS_DGAT_cat"/>
    <property type="match status" value="1"/>
</dbReference>
<keyword evidence="6" id="KW-0256">Endoplasmic reticulum</keyword>